<comment type="similarity">
    <text evidence="1">Belongs to the NifZ family.</text>
</comment>
<evidence type="ECO:0000256" key="2">
    <source>
        <dbReference type="ARBA" id="ARBA00023231"/>
    </source>
</evidence>
<sequence length="87" mass="9460">MNVEDLELGDVVYAAKTITDDGSIPDGVEGEILAEAGTRGVITLIGHVEEEPNRSVFLVRFEDKDMNLGNPVGCWVEDLAMEPKTIN</sequence>
<accession>A0A2S6H966</accession>
<organism evidence="3 4">
    <name type="scientific">Methylobacter tundripaludum</name>
    <dbReference type="NCBI Taxonomy" id="173365"/>
    <lineage>
        <taxon>Bacteria</taxon>
        <taxon>Pseudomonadati</taxon>
        <taxon>Pseudomonadota</taxon>
        <taxon>Gammaproteobacteria</taxon>
        <taxon>Methylococcales</taxon>
        <taxon>Methylococcaceae</taxon>
        <taxon>Methylobacter</taxon>
    </lineage>
</organism>
<keyword evidence="2" id="KW-0535">Nitrogen fixation</keyword>
<protein>
    <submittedName>
        <fullName evidence="3">Nitrogen fixation protein NifZ</fullName>
    </submittedName>
</protein>
<dbReference type="OMA" id="VIFARET"/>
<name>A0A2S6H966_9GAMM</name>
<reference evidence="3 4" key="1">
    <citation type="submission" date="2018-02" db="EMBL/GenBank/DDBJ databases">
        <title>Subsurface microbial communities from deep shales in Ohio and West Virginia, USA.</title>
        <authorList>
            <person name="Wrighton K."/>
        </authorList>
    </citation>
    <scope>NUCLEOTIDE SEQUENCE [LARGE SCALE GENOMIC DNA]</scope>
    <source>
        <strain evidence="3 4">OWC-DMM</strain>
    </source>
</reference>
<evidence type="ECO:0000313" key="4">
    <source>
        <dbReference type="Proteomes" id="UP000240010"/>
    </source>
</evidence>
<dbReference type="GO" id="GO:0009399">
    <property type="term" value="P:nitrogen fixation"/>
    <property type="evidence" value="ECO:0007669"/>
    <property type="project" value="InterPro"/>
</dbReference>
<dbReference type="EMBL" id="PTIZ01000012">
    <property type="protein sequence ID" value="PPK73956.1"/>
    <property type="molecule type" value="Genomic_DNA"/>
</dbReference>
<comment type="caution">
    <text evidence="3">The sequence shown here is derived from an EMBL/GenBank/DDBJ whole genome shotgun (WGS) entry which is preliminary data.</text>
</comment>
<gene>
    <name evidence="3" type="ORF">B0F87_1127</name>
</gene>
<evidence type="ECO:0000313" key="3">
    <source>
        <dbReference type="EMBL" id="PPK73956.1"/>
    </source>
</evidence>
<dbReference type="Pfam" id="PF04319">
    <property type="entry name" value="NifZ"/>
    <property type="match status" value="1"/>
</dbReference>
<dbReference type="RefSeq" id="WP_006892555.1">
    <property type="nucleotide sequence ID" value="NZ_PTIZ01000012.1"/>
</dbReference>
<dbReference type="AlphaFoldDB" id="A0A2S6H966"/>
<dbReference type="Proteomes" id="UP000240010">
    <property type="component" value="Unassembled WGS sequence"/>
</dbReference>
<dbReference type="InterPro" id="IPR007415">
    <property type="entry name" value="Nitrogenase_MoFe_mat_NifZ"/>
</dbReference>
<evidence type="ECO:0000256" key="1">
    <source>
        <dbReference type="ARBA" id="ARBA00008027"/>
    </source>
</evidence>
<proteinExistence type="inferred from homology"/>